<reference evidence="6" key="1">
    <citation type="journal article" date="2024" name="J Bioinform Genom">
        <title>Complete genome sequence of the type strain bacterium Sphaerochaeta associata GLS2t (VKM B-2742)t.</title>
        <authorList>
            <person name="Troshina O.Y."/>
            <person name="Tepeeva A.N."/>
            <person name="Arzamasceva V.O."/>
            <person name="Whitman W.B."/>
            <person name="Varghese N."/>
            <person name="Shapiro N."/>
            <person name="Woyke T."/>
            <person name="Kripides N.C."/>
            <person name="Vasilenko O.V."/>
        </authorList>
    </citation>
    <scope>NUCLEOTIDE SEQUENCE [LARGE SCALE GENOMIC DNA]</scope>
    <source>
        <strain evidence="6">GLS2T</strain>
    </source>
</reference>
<dbReference type="InterPro" id="IPR051398">
    <property type="entry name" value="Polysacch_Deacetylase"/>
</dbReference>
<dbReference type="PANTHER" id="PTHR34216:SF3">
    <property type="entry name" value="POLY-BETA-1,6-N-ACETYL-D-GLUCOSAMINE N-DEACETYLASE"/>
    <property type="match status" value="1"/>
</dbReference>
<dbReference type="CDD" id="cd10918">
    <property type="entry name" value="CE4_NodB_like_5s_6s"/>
    <property type="match status" value="1"/>
</dbReference>
<accession>A0ABY4DBA5</accession>
<dbReference type="Gene3D" id="3.20.20.370">
    <property type="entry name" value="Glycoside hydrolase/deacetylase"/>
    <property type="match status" value="1"/>
</dbReference>
<dbReference type="PANTHER" id="PTHR34216">
    <property type="match status" value="1"/>
</dbReference>
<organism evidence="5 6">
    <name type="scientific">Sphaerochaeta associata</name>
    <dbReference type="NCBI Taxonomy" id="1129264"/>
    <lineage>
        <taxon>Bacteria</taxon>
        <taxon>Pseudomonadati</taxon>
        <taxon>Spirochaetota</taxon>
        <taxon>Spirochaetia</taxon>
        <taxon>Spirochaetales</taxon>
        <taxon>Sphaerochaetaceae</taxon>
        <taxon>Sphaerochaeta</taxon>
    </lineage>
</organism>
<evidence type="ECO:0000256" key="3">
    <source>
        <dbReference type="SAM" id="SignalP"/>
    </source>
</evidence>
<dbReference type="RefSeq" id="WP_244772145.1">
    <property type="nucleotide sequence ID" value="NZ_CP094929.1"/>
</dbReference>
<dbReference type="SUPFAM" id="SSF88713">
    <property type="entry name" value="Glycoside hydrolase/deacetylase"/>
    <property type="match status" value="1"/>
</dbReference>
<dbReference type="InterPro" id="IPR011330">
    <property type="entry name" value="Glyco_hydro/deAcase_b/a-brl"/>
</dbReference>
<evidence type="ECO:0000256" key="1">
    <source>
        <dbReference type="ARBA" id="ARBA00004613"/>
    </source>
</evidence>
<keyword evidence="2 3" id="KW-0732">Signal</keyword>
<feature type="chain" id="PRO_5046957886" evidence="3">
    <location>
        <begin position="20"/>
        <end position="295"/>
    </location>
</feature>
<proteinExistence type="predicted"/>
<evidence type="ECO:0000313" key="6">
    <source>
        <dbReference type="Proteomes" id="UP000829708"/>
    </source>
</evidence>
<evidence type="ECO:0000313" key="5">
    <source>
        <dbReference type="EMBL" id="UOM50758.1"/>
    </source>
</evidence>
<sequence>MKHFILISLLFLLMFNLSAEVLPEQQSAPLVRDIAPPVRYWSTHQQGLLPVQTLPGLDTQSQIPLRKDPKLLVVLYHNIVFGRTGNVYNRDLYNFEHDLAFLKRNFTITNFKNVLTQGWQAKTDQVIITFDDGDLSLYAIVYPLFRQYELEATIFLVPNFIGEVGYMSWDQIREMSEYRTASGKKLFFFESHSLTHRMMGEMDAQDVRHELETSKQIIEEQIGEKVTVLALPFGSGAGDGTIINEAYDLGYQAIRTSVAQVVPTKSINAWAIGAMNVENYSTDVFVQKVLALTGR</sequence>
<dbReference type="InterPro" id="IPR002509">
    <property type="entry name" value="NODB_dom"/>
</dbReference>
<comment type="subcellular location">
    <subcellularLocation>
        <location evidence="1">Secreted</location>
    </subcellularLocation>
</comment>
<dbReference type="Pfam" id="PF01522">
    <property type="entry name" value="Polysacc_deac_1"/>
    <property type="match status" value="1"/>
</dbReference>
<dbReference type="EMBL" id="CP094929">
    <property type="protein sequence ID" value="UOM50758.1"/>
    <property type="molecule type" value="Genomic_DNA"/>
</dbReference>
<protein>
    <submittedName>
        <fullName evidence="5">Polysaccharide deacetylase family protein</fullName>
    </submittedName>
</protein>
<dbReference type="PROSITE" id="PS51677">
    <property type="entry name" value="NODB"/>
    <property type="match status" value="1"/>
</dbReference>
<dbReference type="Proteomes" id="UP000829708">
    <property type="component" value="Chromosome"/>
</dbReference>
<evidence type="ECO:0000256" key="2">
    <source>
        <dbReference type="ARBA" id="ARBA00022729"/>
    </source>
</evidence>
<evidence type="ECO:0000259" key="4">
    <source>
        <dbReference type="PROSITE" id="PS51677"/>
    </source>
</evidence>
<gene>
    <name evidence="5" type="ORF">MUG09_14430</name>
</gene>
<feature type="signal peptide" evidence="3">
    <location>
        <begin position="1"/>
        <end position="19"/>
    </location>
</feature>
<feature type="domain" description="NodB homology" evidence="4">
    <location>
        <begin position="124"/>
        <end position="295"/>
    </location>
</feature>
<keyword evidence="6" id="KW-1185">Reference proteome</keyword>
<name>A0ABY4DBA5_9SPIR</name>